<name>A0ABT5U7A8_9GAMM</name>
<dbReference type="RefSeq" id="WP_274687687.1">
    <property type="nucleotide sequence ID" value="NZ_JAPMOU010000004.1"/>
</dbReference>
<feature type="chain" id="PRO_5045289193" description="DUF1573 domain-containing protein" evidence="1">
    <location>
        <begin position="21"/>
        <end position="114"/>
    </location>
</feature>
<evidence type="ECO:0008006" key="4">
    <source>
        <dbReference type="Google" id="ProtNLM"/>
    </source>
</evidence>
<feature type="signal peptide" evidence="1">
    <location>
        <begin position="1"/>
        <end position="20"/>
    </location>
</feature>
<dbReference type="EMBL" id="JAPMOU010000004">
    <property type="protein sequence ID" value="MDE1461323.1"/>
    <property type="molecule type" value="Genomic_DNA"/>
</dbReference>
<evidence type="ECO:0000313" key="2">
    <source>
        <dbReference type="EMBL" id="MDE1461323.1"/>
    </source>
</evidence>
<protein>
    <recommendedName>
        <fullName evidence="4">DUF1573 domain-containing protein</fullName>
    </recommendedName>
</protein>
<reference evidence="2 3" key="1">
    <citation type="submission" date="2022-11" db="EMBL/GenBank/DDBJ databases">
        <title>Spartinivicinus poritis sp. nov., isolated from scleractinian coral Porites lutea.</title>
        <authorList>
            <person name="Zhang G."/>
            <person name="Cai L."/>
            <person name="Wei Q."/>
        </authorList>
    </citation>
    <scope>NUCLEOTIDE SEQUENCE [LARGE SCALE GENOMIC DNA]</scope>
    <source>
        <strain evidence="2 3">A2-2</strain>
    </source>
</reference>
<gene>
    <name evidence="2" type="ORF">ORQ98_05020</name>
</gene>
<keyword evidence="3" id="KW-1185">Reference proteome</keyword>
<dbReference type="Proteomes" id="UP001528823">
    <property type="component" value="Unassembled WGS sequence"/>
</dbReference>
<proteinExistence type="predicted"/>
<organism evidence="2 3">
    <name type="scientific">Spartinivicinus poritis</name>
    <dbReference type="NCBI Taxonomy" id="2994640"/>
    <lineage>
        <taxon>Bacteria</taxon>
        <taxon>Pseudomonadati</taxon>
        <taxon>Pseudomonadota</taxon>
        <taxon>Gammaproteobacteria</taxon>
        <taxon>Oceanospirillales</taxon>
        <taxon>Zooshikellaceae</taxon>
        <taxon>Spartinivicinus</taxon>
    </lineage>
</organism>
<keyword evidence="1" id="KW-0732">Signal</keyword>
<comment type="caution">
    <text evidence="2">The sequence shown here is derived from an EMBL/GenBank/DDBJ whole genome shotgun (WGS) entry which is preliminary data.</text>
</comment>
<evidence type="ECO:0000313" key="3">
    <source>
        <dbReference type="Proteomes" id="UP001528823"/>
    </source>
</evidence>
<evidence type="ECO:0000256" key="1">
    <source>
        <dbReference type="SAM" id="SignalP"/>
    </source>
</evidence>
<sequence length="114" mass="12041">MKIIKIAALAGALITSSFVAAEGTKEVLMGVDILPNSIELHVASGGCTNADSFIINVDKSASPYSVTILRIQPDFCEAHIPDGIKVSFDRTLLGLGGKVEFILTNKIGNTSNHQ</sequence>
<accession>A0ABT5U7A8</accession>